<dbReference type="OrthoDB" id="255482at2"/>
<comment type="caution">
    <text evidence="7">The sequence shown here is derived from an EMBL/GenBank/DDBJ whole genome shotgun (WGS) entry which is preliminary data.</text>
</comment>
<dbReference type="AlphaFoldDB" id="A0A0E9N205"/>
<proteinExistence type="predicted"/>
<gene>
    <name evidence="7" type="ORF">FPE01S_02_09390</name>
</gene>
<dbReference type="Proteomes" id="UP000033121">
    <property type="component" value="Unassembled WGS sequence"/>
</dbReference>
<feature type="transmembrane region" description="Helical" evidence="6">
    <location>
        <begin position="115"/>
        <end position="139"/>
    </location>
</feature>
<dbReference type="InterPro" id="IPR018385">
    <property type="entry name" value="C4_dicarb_anaerob_car-like"/>
</dbReference>
<dbReference type="Pfam" id="PF03606">
    <property type="entry name" value="DcuC"/>
    <property type="match status" value="1"/>
</dbReference>
<evidence type="ECO:0000256" key="2">
    <source>
        <dbReference type="ARBA" id="ARBA00022475"/>
    </source>
</evidence>
<keyword evidence="3 6" id="KW-0812">Transmembrane</keyword>
<evidence type="ECO:0000256" key="1">
    <source>
        <dbReference type="ARBA" id="ARBA00004651"/>
    </source>
</evidence>
<dbReference type="EMBL" id="BBWV01000002">
    <property type="protein sequence ID" value="GAO43833.1"/>
    <property type="molecule type" value="Genomic_DNA"/>
</dbReference>
<name>A0A0E9N205_9BACT</name>
<evidence type="ECO:0000313" key="7">
    <source>
        <dbReference type="EMBL" id="GAO43833.1"/>
    </source>
</evidence>
<feature type="transmembrane region" description="Helical" evidence="6">
    <location>
        <begin position="419"/>
        <end position="437"/>
    </location>
</feature>
<evidence type="ECO:0000256" key="3">
    <source>
        <dbReference type="ARBA" id="ARBA00022692"/>
    </source>
</evidence>
<keyword evidence="5 6" id="KW-0472">Membrane</keyword>
<sequence length="498" mass="53708">MAATKNMLSPLTILMIVVVIAAIGTWVIPAGQYSKLSVNGNNFVLTGAGSEVQLPYTQHTLDSLGMHIALEKFTNGDLRKPVSVPGTFQQTANTPQGFIQVLQAPVKGIHESIDIILFILTIGGFMFVITETGAVVKGITWLATVMKGREPVLIVLLTTIFSFFAASYGMAEEALIFYPLLVPLFLGAGYDLMVPLAIIFGGTTIGVVSAFSNPFSTIIASNAAGINWADGLYQRLAIWAGITAMLDIYILRYAARVKKDPSRSIVLKIDGNVAPAFAVNLETGTGFKKLDLRTKLLLFIYIATFLGMIAGVVFFGWWTLEMSALFIGASILVAVISRMKEKVFIREFLKGAESLLSVAFIVGVARGVTVVLNDGHISDSILYYAAGVVGGMPPAVFILLLLVFYFFFSIFISSTSGMAVLTMPIIGALAIIVNLPGKEVVNAYQYGMNIMAFLTPTGLILPNLAIINVSYKAWLKFIMPLLVALVVLCVIFLLAGIW</sequence>
<comment type="subcellular location">
    <subcellularLocation>
        <location evidence="1">Cell membrane</location>
        <topology evidence="1">Multi-pass membrane protein</topology>
    </subcellularLocation>
</comment>
<dbReference type="PANTHER" id="PTHR43652:SF6">
    <property type="entry name" value="ARGININE REPRESSOR"/>
    <property type="match status" value="1"/>
</dbReference>
<feature type="transmembrane region" description="Helical" evidence="6">
    <location>
        <begin position="7"/>
        <end position="28"/>
    </location>
</feature>
<keyword evidence="4 6" id="KW-1133">Transmembrane helix</keyword>
<accession>A0A0E9N205</accession>
<keyword evidence="8" id="KW-1185">Reference proteome</keyword>
<dbReference type="InterPro" id="IPR051679">
    <property type="entry name" value="DASS-Related_Transporters"/>
</dbReference>
<evidence type="ECO:0000256" key="4">
    <source>
        <dbReference type="ARBA" id="ARBA00022989"/>
    </source>
</evidence>
<reference evidence="7 8" key="1">
    <citation type="submission" date="2015-04" db="EMBL/GenBank/DDBJ databases">
        <title>Whole genome shotgun sequence of Flavihumibacter petaseus NBRC 106054.</title>
        <authorList>
            <person name="Miyazawa S."/>
            <person name="Hosoyama A."/>
            <person name="Hashimoto M."/>
            <person name="Noguchi M."/>
            <person name="Tsuchikane K."/>
            <person name="Ohji S."/>
            <person name="Yamazoe A."/>
            <person name="Ichikawa N."/>
            <person name="Kimura A."/>
            <person name="Fujita N."/>
        </authorList>
    </citation>
    <scope>NUCLEOTIDE SEQUENCE [LARGE SCALE GENOMIC DNA]</scope>
    <source>
        <strain evidence="7 8">NBRC 106054</strain>
    </source>
</reference>
<feature type="transmembrane region" description="Helical" evidence="6">
    <location>
        <begin position="205"/>
        <end position="224"/>
    </location>
</feature>
<feature type="transmembrane region" description="Helical" evidence="6">
    <location>
        <begin position="151"/>
        <end position="170"/>
    </location>
</feature>
<keyword evidence="2" id="KW-1003">Cell membrane</keyword>
<feature type="transmembrane region" description="Helical" evidence="6">
    <location>
        <begin position="176"/>
        <end position="198"/>
    </location>
</feature>
<evidence type="ECO:0000256" key="6">
    <source>
        <dbReference type="SAM" id="Phobius"/>
    </source>
</evidence>
<dbReference type="PANTHER" id="PTHR43652">
    <property type="entry name" value="BASIC AMINO ACID ANTIPORTER YFCC-RELATED"/>
    <property type="match status" value="1"/>
</dbReference>
<feature type="transmembrane region" description="Helical" evidence="6">
    <location>
        <begin position="477"/>
        <end position="497"/>
    </location>
</feature>
<organism evidence="7 8">
    <name type="scientific">Flavihumibacter petaseus NBRC 106054</name>
    <dbReference type="NCBI Taxonomy" id="1220578"/>
    <lineage>
        <taxon>Bacteria</taxon>
        <taxon>Pseudomonadati</taxon>
        <taxon>Bacteroidota</taxon>
        <taxon>Chitinophagia</taxon>
        <taxon>Chitinophagales</taxon>
        <taxon>Chitinophagaceae</taxon>
        <taxon>Flavihumibacter</taxon>
    </lineage>
</organism>
<feature type="transmembrane region" description="Helical" evidence="6">
    <location>
        <begin position="236"/>
        <end position="255"/>
    </location>
</feature>
<evidence type="ECO:0000256" key="5">
    <source>
        <dbReference type="ARBA" id="ARBA00023136"/>
    </source>
</evidence>
<feature type="transmembrane region" description="Helical" evidence="6">
    <location>
        <begin position="351"/>
        <end position="369"/>
    </location>
</feature>
<feature type="transmembrane region" description="Helical" evidence="6">
    <location>
        <begin position="323"/>
        <end position="339"/>
    </location>
</feature>
<dbReference type="GO" id="GO:0005886">
    <property type="term" value="C:plasma membrane"/>
    <property type="evidence" value="ECO:0007669"/>
    <property type="project" value="UniProtKB-SubCell"/>
</dbReference>
<feature type="transmembrane region" description="Helical" evidence="6">
    <location>
        <begin position="381"/>
        <end position="407"/>
    </location>
</feature>
<protein>
    <submittedName>
        <fullName evidence="7">Putative ArcD family transporter</fullName>
    </submittedName>
</protein>
<feature type="transmembrane region" description="Helical" evidence="6">
    <location>
        <begin position="296"/>
        <end position="317"/>
    </location>
</feature>
<feature type="transmembrane region" description="Helical" evidence="6">
    <location>
        <begin position="443"/>
        <end position="465"/>
    </location>
</feature>
<evidence type="ECO:0000313" key="8">
    <source>
        <dbReference type="Proteomes" id="UP000033121"/>
    </source>
</evidence>